<dbReference type="EMBL" id="DQTV01000041">
    <property type="protein sequence ID" value="HIP56838.1"/>
    <property type="molecule type" value="Genomic_DNA"/>
</dbReference>
<dbReference type="InterPro" id="IPR036895">
    <property type="entry name" value="Uracil-DNA_glycosylase-like_sf"/>
</dbReference>
<sequence length="184" mass="21085">MSVPPGVIVLRSSVDGDLFKHPHVALWHKFLLEYFTPEPKPLALILPCTGVKPYRLSPTHRIADSRIARLGLESVVSIYVISEPMVLVPRELDIYYPFANYDYPPNHLSLESRRIFVDILSRVIRKLRIHRAIVAVLPQHHRSILLEALERAGEKMAIEIVPYGRKAFNTISRAVDMLYKLSKL</sequence>
<accession>A0A832YX92</accession>
<reference evidence="3" key="1">
    <citation type="journal article" date="2020" name="ISME J.">
        <title>Gammaproteobacteria mediating utilization of methyl-, sulfur- and petroleum organic compounds in deep ocean hydrothermal plumes.</title>
        <authorList>
            <person name="Zhou Z."/>
            <person name="Liu Y."/>
            <person name="Pan J."/>
            <person name="Cron B.R."/>
            <person name="Toner B.M."/>
            <person name="Anantharaman K."/>
            <person name="Breier J.A."/>
            <person name="Dick G.J."/>
            <person name="Li M."/>
        </authorList>
    </citation>
    <scope>NUCLEOTIDE SEQUENCE</scope>
    <source>
        <strain evidence="3">SZUA-1435</strain>
    </source>
</reference>
<dbReference type="Gene3D" id="3.40.50.10630">
    <property type="entry name" value="Uracil-DNA glycosylase-like"/>
    <property type="match status" value="1"/>
</dbReference>
<dbReference type="SUPFAM" id="SSF52141">
    <property type="entry name" value="Uracil-DNA glycosylase-like"/>
    <property type="match status" value="1"/>
</dbReference>
<gene>
    <name evidence="3" type="ORF">EYH02_02045</name>
</gene>
<dbReference type="GO" id="GO:0008033">
    <property type="term" value="P:tRNA processing"/>
    <property type="evidence" value="ECO:0007669"/>
    <property type="project" value="UniProtKB-KW"/>
</dbReference>
<dbReference type="Proteomes" id="UP000605805">
    <property type="component" value="Unassembled WGS sequence"/>
</dbReference>
<feature type="domain" description="DUF5591" evidence="2">
    <location>
        <begin position="26"/>
        <end position="159"/>
    </location>
</feature>
<evidence type="ECO:0000313" key="3">
    <source>
        <dbReference type="EMBL" id="HIP56838.1"/>
    </source>
</evidence>
<organism evidence="3 4">
    <name type="scientific">Ignisphaera aggregans</name>
    <dbReference type="NCBI Taxonomy" id="334771"/>
    <lineage>
        <taxon>Archaea</taxon>
        <taxon>Thermoproteota</taxon>
        <taxon>Thermoprotei</taxon>
        <taxon>Desulfurococcales</taxon>
        <taxon>Desulfurococcaceae</taxon>
        <taxon>Ignisphaera</taxon>
    </lineage>
</organism>
<dbReference type="Pfam" id="PF17884">
    <property type="entry name" value="DUF5591"/>
    <property type="match status" value="1"/>
</dbReference>
<name>A0A832YX92_9CREN</name>
<evidence type="ECO:0000259" key="2">
    <source>
        <dbReference type="Pfam" id="PF17884"/>
    </source>
</evidence>
<keyword evidence="1" id="KW-0819">tRNA processing</keyword>
<evidence type="ECO:0000256" key="1">
    <source>
        <dbReference type="ARBA" id="ARBA00022694"/>
    </source>
</evidence>
<dbReference type="InterPro" id="IPR040777">
    <property type="entry name" value="DUF5591"/>
</dbReference>
<protein>
    <recommendedName>
        <fullName evidence="2">DUF5591 domain-containing protein</fullName>
    </recommendedName>
</protein>
<comment type="caution">
    <text evidence="3">The sequence shown here is derived from an EMBL/GenBank/DDBJ whole genome shotgun (WGS) entry which is preliminary data.</text>
</comment>
<dbReference type="AlphaFoldDB" id="A0A832YX92"/>
<evidence type="ECO:0000313" key="4">
    <source>
        <dbReference type="Proteomes" id="UP000605805"/>
    </source>
</evidence>
<proteinExistence type="predicted"/>